<dbReference type="Proteomes" id="UP000523105">
    <property type="component" value="Unassembled WGS sequence"/>
</dbReference>
<evidence type="ECO:0000313" key="2">
    <source>
        <dbReference type="Proteomes" id="UP000523105"/>
    </source>
</evidence>
<organism evidence="1 2">
    <name type="scientific">Marine Group I thaumarchaeote</name>
    <dbReference type="NCBI Taxonomy" id="2511932"/>
    <lineage>
        <taxon>Archaea</taxon>
        <taxon>Nitrososphaerota</taxon>
        <taxon>Marine Group I</taxon>
    </lineage>
</organism>
<gene>
    <name evidence="1" type="ORF">HX837_07340</name>
</gene>
<protein>
    <submittedName>
        <fullName evidence="1">Uncharacterized protein</fullName>
    </submittedName>
</protein>
<sequence length="147" mass="16179">MAVPTGSGTETIHAHSFENVDAIQTLIYGVQHHVYTVLSIIVYCEVLNATTDFGYLQLKGYEAHDTSGSGSTMRFARFNPQVGETYVWNDKFSFNGTEPSGTAVLTAAVQLLIAAQGTATVQELQFTMTHATDDYNINITYLDQDWT</sequence>
<reference evidence="1 2" key="1">
    <citation type="journal article" date="2019" name="Environ. Microbiol.">
        <title>Genomics insights into ecotype formation of ammonia-oxidizing archaea in the deep ocean.</title>
        <authorList>
            <person name="Wang Y."/>
            <person name="Huang J.M."/>
            <person name="Cui G.J."/>
            <person name="Nunoura T."/>
            <person name="Takaki Y."/>
            <person name="Li W.L."/>
            <person name="Li J."/>
            <person name="Gao Z.M."/>
            <person name="Takai K."/>
            <person name="Zhang A.Q."/>
            <person name="Stepanauskas R."/>
        </authorList>
    </citation>
    <scope>NUCLEOTIDE SEQUENCE [LARGE SCALE GENOMIC DNA]</scope>
    <source>
        <strain evidence="1 2">L15b</strain>
    </source>
</reference>
<comment type="caution">
    <text evidence="1">The sequence shown here is derived from an EMBL/GenBank/DDBJ whole genome shotgun (WGS) entry which is preliminary data.</text>
</comment>
<name>A0A7K4MSW7_9ARCH</name>
<dbReference type="EMBL" id="JACASV010000086">
    <property type="protein sequence ID" value="NWJ43994.1"/>
    <property type="molecule type" value="Genomic_DNA"/>
</dbReference>
<dbReference type="AlphaFoldDB" id="A0A7K4MSW7"/>
<evidence type="ECO:0000313" key="1">
    <source>
        <dbReference type="EMBL" id="NWJ43994.1"/>
    </source>
</evidence>
<proteinExistence type="predicted"/>
<accession>A0A7K4MSW7</accession>